<keyword evidence="2" id="KW-0344">Guanine-nucleotide releasing factor</keyword>
<dbReference type="PANTHER" id="PTHR12425:SF5">
    <property type="entry name" value="SYNEMBRYN"/>
    <property type="match status" value="1"/>
</dbReference>
<dbReference type="OrthoDB" id="5585685at2759"/>
<dbReference type="GO" id="GO:0005737">
    <property type="term" value="C:cytoplasm"/>
    <property type="evidence" value="ECO:0007669"/>
    <property type="project" value="TreeGrafter"/>
</dbReference>
<dbReference type="AlphaFoldDB" id="A0A6A6JDR7"/>
<dbReference type="GO" id="GO:0007186">
    <property type="term" value="P:G protein-coupled receptor signaling pathway"/>
    <property type="evidence" value="ECO:0007669"/>
    <property type="project" value="TreeGrafter"/>
</dbReference>
<sequence length="465" mass="51503">MANSGTAKLDQVTKLLDELKADLDGPKLSHQQRKEKLEQLKVHGRSPQNADPIFSEQGIRTLSRYAFETSDAETSREALRCLANTMLLVPSTRQTFVDLGNASKIAEKLKSDNIDDEFLSSRLLFLMTYETKLDYKELVSSSNLADSVNAALERHASRYSDAGKDKRDKHTAPMDLMALSEILKLLFNITHFFPGLATEFSKSTSAIFKILLSRPIPNPPLQPPLSALINALLNLPLNDSDKDAFFPPSDPSSNASHLIHLLDLSTIAYPESDLDANVSPLLTLIRRMYESAPDSVKKEMERLLLPTDEERARPLGKSDSLSSRLLQLSTSALAPNLRTSISAFFFELSGKDAAKFVHNVGYGFASGFLISNNIPMPEHALHDQSTGPSDSGGIPVNPITGQRLDMEEPDTSTPMTMEEREREAERLFVLFERLKATGVVNVENPVAEAYRSGRIQELSDDEEVD</sequence>
<name>A0A6A6JDR7_WESOR</name>
<dbReference type="Pfam" id="PF10165">
    <property type="entry name" value="Ric8"/>
    <property type="match status" value="1"/>
</dbReference>
<accession>A0A6A6JDR7</accession>
<dbReference type="EMBL" id="ML986501">
    <property type="protein sequence ID" value="KAF2274701.1"/>
    <property type="molecule type" value="Genomic_DNA"/>
</dbReference>
<evidence type="ECO:0000256" key="2">
    <source>
        <dbReference type="ARBA" id="ARBA00022658"/>
    </source>
</evidence>
<keyword evidence="6" id="KW-1185">Reference proteome</keyword>
<keyword evidence="3" id="KW-0143">Chaperone</keyword>
<comment type="similarity">
    <text evidence="1">Belongs to the synembryn family.</text>
</comment>
<reference evidence="5" key="1">
    <citation type="journal article" date="2020" name="Stud. Mycol.">
        <title>101 Dothideomycetes genomes: a test case for predicting lifestyles and emergence of pathogens.</title>
        <authorList>
            <person name="Haridas S."/>
            <person name="Albert R."/>
            <person name="Binder M."/>
            <person name="Bloem J."/>
            <person name="Labutti K."/>
            <person name="Salamov A."/>
            <person name="Andreopoulos B."/>
            <person name="Baker S."/>
            <person name="Barry K."/>
            <person name="Bills G."/>
            <person name="Bluhm B."/>
            <person name="Cannon C."/>
            <person name="Castanera R."/>
            <person name="Culley D."/>
            <person name="Daum C."/>
            <person name="Ezra D."/>
            <person name="Gonzalez J."/>
            <person name="Henrissat B."/>
            <person name="Kuo A."/>
            <person name="Liang C."/>
            <person name="Lipzen A."/>
            <person name="Lutzoni F."/>
            <person name="Magnuson J."/>
            <person name="Mondo S."/>
            <person name="Nolan M."/>
            <person name="Ohm R."/>
            <person name="Pangilinan J."/>
            <person name="Park H.-J."/>
            <person name="Ramirez L."/>
            <person name="Alfaro M."/>
            <person name="Sun H."/>
            <person name="Tritt A."/>
            <person name="Yoshinaga Y."/>
            <person name="Zwiers L.-H."/>
            <person name="Turgeon B."/>
            <person name="Goodwin S."/>
            <person name="Spatafora J."/>
            <person name="Crous P."/>
            <person name="Grigoriev I."/>
        </authorList>
    </citation>
    <scope>NUCLEOTIDE SEQUENCE</scope>
    <source>
        <strain evidence="5">CBS 379.55</strain>
    </source>
</reference>
<feature type="region of interest" description="Disordered" evidence="4">
    <location>
        <begin position="381"/>
        <end position="417"/>
    </location>
</feature>
<evidence type="ECO:0000256" key="4">
    <source>
        <dbReference type="SAM" id="MobiDB-lite"/>
    </source>
</evidence>
<protein>
    <recommendedName>
        <fullName evidence="7">Guanine nucleotide exchange factor</fullName>
    </recommendedName>
</protein>
<dbReference type="InterPro" id="IPR016024">
    <property type="entry name" value="ARM-type_fold"/>
</dbReference>
<evidence type="ECO:0008006" key="7">
    <source>
        <dbReference type="Google" id="ProtNLM"/>
    </source>
</evidence>
<dbReference type="GO" id="GO:0001965">
    <property type="term" value="F:G-protein alpha-subunit binding"/>
    <property type="evidence" value="ECO:0007669"/>
    <property type="project" value="TreeGrafter"/>
</dbReference>
<gene>
    <name evidence="5" type="ORF">EI97DRAFT_434932</name>
</gene>
<dbReference type="SUPFAM" id="SSF48371">
    <property type="entry name" value="ARM repeat"/>
    <property type="match status" value="1"/>
</dbReference>
<evidence type="ECO:0000256" key="1">
    <source>
        <dbReference type="ARBA" id="ARBA00009049"/>
    </source>
</evidence>
<organism evidence="5 6">
    <name type="scientific">Westerdykella ornata</name>
    <dbReference type="NCBI Taxonomy" id="318751"/>
    <lineage>
        <taxon>Eukaryota</taxon>
        <taxon>Fungi</taxon>
        <taxon>Dikarya</taxon>
        <taxon>Ascomycota</taxon>
        <taxon>Pezizomycotina</taxon>
        <taxon>Dothideomycetes</taxon>
        <taxon>Pleosporomycetidae</taxon>
        <taxon>Pleosporales</taxon>
        <taxon>Sporormiaceae</taxon>
        <taxon>Westerdykella</taxon>
    </lineage>
</organism>
<dbReference type="GO" id="GO:0005085">
    <property type="term" value="F:guanyl-nucleotide exchange factor activity"/>
    <property type="evidence" value="ECO:0007669"/>
    <property type="project" value="UniProtKB-KW"/>
</dbReference>
<evidence type="ECO:0000313" key="5">
    <source>
        <dbReference type="EMBL" id="KAF2274701.1"/>
    </source>
</evidence>
<dbReference type="Proteomes" id="UP000800097">
    <property type="component" value="Unassembled WGS sequence"/>
</dbReference>
<dbReference type="PANTHER" id="PTHR12425">
    <property type="entry name" value="SYNEMBRYN"/>
    <property type="match status" value="1"/>
</dbReference>
<dbReference type="RefSeq" id="XP_033652240.1">
    <property type="nucleotide sequence ID" value="XM_033798746.1"/>
</dbReference>
<evidence type="ECO:0000256" key="3">
    <source>
        <dbReference type="ARBA" id="ARBA00023186"/>
    </source>
</evidence>
<proteinExistence type="inferred from homology"/>
<dbReference type="InterPro" id="IPR019318">
    <property type="entry name" value="Gua_nucleotide_exch_fac_Ric8"/>
</dbReference>
<dbReference type="GeneID" id="54551921"/>
<evidence type="ECO:0000313" key="6">
    <source>
        <dbReference type="Proteomes" id="UP000800097"/>
    </source>
</evidence>